<name>A0A383DLM6_9ZZZZ</name>
<dbReference type="AlphaFoldDB" id="A0A383DLM6"/>
<protein>
    <submittedName>
        <fullName evidence="1">Uncharacterized protein</fullName>
    </submittedName>
</protein>
<sequence>MPEGIQFDPVQLPGEAEAMRLKVRRFLEQEISAGHFEPR</sequence>
<accession>A0A383DLM6</accession>
<organism evidence="1">
    <name type="scientific">marine metagenome</name>
    <dbReference type="NCBI Taxonomy" id="408172"/>
    <lineage>
        <taxon>unclassified sequences</taxon>
        <taxon>metagenomes</taxon>
        <taxon>ecological metagenomes</taxon>
    </lineage>
</organism>
<evidence type="ECO:0000313" key="1">
    <source>
        <dbReference type="EMBL" id="SVE45155.1"/>
    </source>
</evidence>
<feature type="non-terminal residue" evidence="1">
    <location>
        <position position="39"/>
    </location>
</feature>
<dbReference type="EMBL" id="UINC01218219">
    <property type="protein sequence ID" value="SVE45155.1"/>
    <property type="molecule type" value="Genomic_DNA"/>
</dbReference>
<reference evidence="1" key="1">
    <citation type="submission" date="2018-05" db="EMBL/GenBank/DDBJ databases">
        <authorList>
            <person name="Lanie J.A."/>
            <person name="Ng W.-L."/>
            <person name="Kazmierczak K.M."/>
            <person name="Andrzejewski T.M."/>
            <person name="Davidsen T.M."/>
            <person name="Wayne K.J."/>
            <person name="Tettelin H."/>
            <person name="Glass J.I."/>
            <person name="Rusch D."/>
            <person name="Podicherti R."/>
            <person name="Tsui H.-C.T."/>
            <person name="Winkler M.E."/>
        </authorList>
    </citation>
    <scope>NUCLEOTIDE SEQUENCE</scope>
</reference>
<proteinExistence type="predicted"/>
<gene>
    <name evidence="1" type="ORF">METZ01_LOCUS498009</name>
</gene>